<accession>A0A512IST6</accession>
<name>A0A512IST6_9HYPH</name>
<feature type="transmembrane region" description="Helical" evidence="1">
    <location>
        <begin position="148"/>
        <end position="167"/>
    </location>
</feature>
<dbReference type="EMBL" id="BJZT01000034">
    <property type="protein sequence ID" value="GEP00726.1"/>
    <property type="molecule type" value="Genomic_DNA"/>
</dbReference>
<feature type="transmembrane region" description="Helical" evidence="1">
    <location>
        <begin position="48"/>
        <end position="67"/>
    </location>
</feature>
<dbReference type="OrthoDB" id="511803at2"/>
<feature type="transmembrane region" description="Helical" evidence="1">
    <location>
        <begin position="12"/>
        <end position="28"/>
    </location>
</feature>
<comment type="caution">
    <text evidence="2">The sequence shown here is derived from an EMBL/GenBank/DDBJ whole genome shotgun (WGS) entry which is preliminary data.</text>
</comment>
<feature type="transmembrane region" description="Helical" evidence="1">
    <location>
        <begin position="173"/>
        <end position="191"/>
    </location>
</feature>
<protein>
    <submittedName>
        <fullName evidence="2">Uncharacterized protein</fullName>
    </submittedName>
</protein>
<sequence>MAKSLKDQNNWRLWLIVVANAIFFYVVQQANEMRLDGLPALFKQIPNLLPIGLAGVVATVLNTLPTAELKATIVYWRWNDALPGHRAFSKYVGRDSRIDQGRLLKAHRGKFPIAPTDQNAAWYKIYKVVRSDVMILDSNRIFLLLRDYASLSFLFVFIFGSAAFYLIESKIVVAQYLGVLILQYLIARIAAANAGVRLVTNVLALKTATGR</sequence>
<keyword evidence="1" id="KW-1133">Transmembrane helix</keyword>
<keyword evidence="1" id="KW-0812">Transmembrane</keyword>
<evidence type="ECO:0000256" key="1">
    <source>
        <dbReference type="SAM" id="Phobius"/>
    </source>
</evidence>
<keyword evidence="1" id="KW-0472">Membrane</keyword>
<keyword evidence="3" id="KW-1185">Reference proteome</keyword>
<gene>
    <name evidence="2" type="ORF">MHA02_31130</name>
</gene>
<reference evidence="2 3" key="1">
    <citation type="submission" date="2019-07" db="EMBL/GenBank/DDBJ databases">
        <title>Whole genome shotgun sequence of Methylobacterium haplocladii NBRC 107714.</title>
        <authorList>
            <person name="Hosoyama A."/>
            <person name="Uohara A."/>
            <person name="Ohji S."/>
            <person name="Ichikawa N."/>
        </authorList>
    </citation>
    <scope>NUCLEOTIDE SEQUENCE [LARGE SCALE GENOMIC DNA]</scope>
    <source>
        <strain evidence="2 3">NBRC 107714</strain>
    </source>
</reference>
<dbReference type="Proteomes" id="UP000321258">
    <property type="component" value="Unassembled WGS sequence"/>
</dbReference>
<proteinExistence type="predicted"/>
<organism evidence="2 3">
    <name type="scientific">Methylobacterium haplocladii</name>
    <dbReference type="NCBI Taxonomy" id="1176176"/>
    <lineage>
        <taxon>Bacteria</taxon>
        <taxon>Pseudomonadati</taxon>
        <taxon>Pseudomonadota</taxon>
        <taxon>Alphaproteobacteria</taxon>
        <taxon>Hyphomicrobiales</taxon>
        <taxon>Methylobacteriaceae</taxon>
        <taxon>Methylobacterium</taxon>
    </lineage>
</organism>
<dbReference type="AlphaFoldDB" id="A0A512IST6"/>
<dbReference type="RefSeq" id="WP_147080276.1">
    <property type="nucleotide sequence ID" value="NZ_BJZT01000034.1"/>
</dbReference>
<evidence type="ECO:0000313" key="2">
    <source>
        <dbReference type="EMBL" id="GEP00726.1"/>
    </source>
</evidence>
<evidence type="ECO:0000313" key="3">
    <source>
        <dbReference type="Proteomes" id="UP000321258"/>
    </source>
</evidence>